<name>A0A310SLD3_9HYME</name>
<dbReference type="EMBL" id="KQ761323">
    <property type="protein sequence ID" value="OAD57902.1"/>
    <property type="molecule type" value="Genomic_DNA"/>
</dbReference>
<gene>
    <name evidence="1" type="ORF">WN48_01363</name>
</gene>
<protein>
    <recommendedName>
        <fullName evidence="3">Death ligand signal enhancer</fullName>
    </recommendedName>
</protein>
<sequence length="395" mass="45142">MWKFVTRGIRETLEVGRTNVYLQTTQESNTQNEVKTSLTCNNKFLPSTFFIFNKKFCGSTKTNGPKDKDHDSKWNTKYTWSEAIGWTSLIAVGMVVCQTLCLRRRFYEKEKTSCVKQTTDSFKNKLLQVPEVPSSYLLNQVLNLRIKHILPLINCIGNNKIYAQENTEVEWKADKPFGPITVEEALKEATEEFANSHKLIMAEYELHYGLKALKETRYKDAIKHFTVGASLSSAASMFNLGLCHELGLGTLVDYSKAAKYYNDAAAQGHADATYNLGVFHAQGRGDFPVDIDRARSYFIKAAKLGQSQAQHALDLEKRYYQDKSKEKSTIFPDEHKNILEYMRNNENINYILKKLVNYNSVFSTQSQTELDLNMCDSDKDIIHIPVELNNYGMSC</sequence>
<dbReference type="InterPro" id="IPR052748">
    <property type="entry name" value="ISR_Activator"/>
</dbReference>
<organism evidence="1 2">
    <name type="scientific">Eufriesea mexicana</name>
    <dbReference type="NCBI Taxonomy" id="516756"/>
    <lineage>
        <taxon>Eukaryota</taxon>
        <taxon>Metazoa</taxon>
        <taxon>Ecdysozoa</taxon>
        <taxon>Arthropoda</taxon>
        <taxon>Hexapoda</taxon>
        <taxon>Insecta</taxon>
        <taxon>Pterygota</taxon>
        <taxon>Neoptera</taxon>
        <taxon>Endopterygota</taxon>
        <taxon>Hymenoptera</taxon>
        <taxon>Apocrita</taxon>
        <taxon>Aculeata</taxon>
        <taxon>Apoidea</taxon>
        <taxon>Anthophila</taxon>
        <taxon>Apidae</taxon>
        <taxon>Eufriesea</taxon>
    </lineage>
</organism>
<dbReference type="InterPro" id="IPR011990">
    <property type="entry name" value="TPR-like_helical_dom_sf"/>
</dbReference>
<dbReference type="InterPro" id="IPR006597">
    <property type="entry name" value="Sel1-like"/>
</dbReference>
<dbReference type="OrthoDB" id="2384430at2759"/>
<dbReference type="Gene3D" id="1.25.40.10">
    <property type="entry name" value="Tetratricopeptide repeat domain"/>
    <property type="match status" value="1"/>
</dbReference>
<dbReference type="PANTHER" id="PTHR45011">
    <property type="entry name" value="DAP3-BINDING CELL DEATH ENHANCER 1"/>
    <property type="match status" value="1"/>
</dbReference>
<reference evidence="1 2" key="1">
    <citation type="submission" date="2015-07" db="EMBL/GenBank/DDBJ databases">
        <title>The genome of Eufriesea mexicana.</title>
        <authorList>
            <person name="Pan H."/>
            <person name="Kapheim K."/>
        </authorList>
    </citation>
    <scope>NUCLEOTIDE SEQUENCE [LARGE SCALE GENOMIC DNA]</scope>
    <source>
        <strain evidence="1">0111107269</strain>
        <tissue evidence="1">Whole body</tissue>
    </source>
</reference>
<keyword evidence="2" id="KW-1185">Reference proteome</keyword>
<accession>A0A310SLD3</accession>
<dbReference type="SUPFAM" id="SSF81901">
    <property type="entry name" value="HCP-like"/>
    <property type="match status" value="1"/>
</dbReference>
<proteinExistence type="predicted"/>
<dbReference type="Pfam" id="PF08238">
    <property type="entry name" value="Sel1"/>
    <property type="match status" value="2"/>
</dbReference>
<evidence type="ECO:0000313" key="1">
    <source>
        <dbReference type="EMBL" id="OAD57902.1"/>
    </source>
</evidence>
<dbReference type="SMART" id="SM00671">
    <property type="entry name" value="SEL1"/>
    <property type="match status" value="2"/>
</dbReference>
<dbReference type="PANTHER" id="PTHR45011:SF1">
    <property type="entry name" value="DAP3-BINDING CELL DEATH ENHANCER 1"/>
    <property type="match status" value="1"/>
</dbReference>
<evidence type="ECO:0000313" key="2">
    <source>
        <dbReference type="Proteomes" id="UP000250275"/>
    </source>
</evidence>
<dbReference type="Proteomes" id="UP000250275">
    <property type="component" value="Unassembled WGS sequence"/>
</dbReference>
<dbReference type="AlphaFoldDB" id="A0A310SLD3"/>
<evidence type="ECO:0008006" key="3">
    <source>
        <dbReference type="Google" id="ProtNLM"/>
    </source>
</evidence>